<accession>A0ABD3HLN3</accession>
<dbReference type="Proteomes" id="UP001633002">
    <property type="component" value="Unassembled WGS sequence"/>
</dbReference>
<proteinExistence type="predicted"/>
<feature type="compositionally biased region" description="Basic and acidic residues" evidence="1">
    <location>
        <begin position="153"/>
        <end position="163"/>
    </location>
</feature>
<evidence type="ECO:0000256" key="1">
    <source>
        <dbReference type="SAM" id="MobiDB-lite"/>
    </source>
</evidence>
<gene>
    <name evidence="2" type="ORF">R1sor_005984</name>
</gene>
<name>A0ABD3HLN3_9MARC</name>
<evidence type="ECO:0000313" key="3">
    <source>
        <dbReference type="Proteomes" id="UP001633002"/>
    </source>
</evidence>
<feature type="compositionally biased region" description="Low complexity" evidence="1">
    <location>
        <begin position="126"/>
        <end position="138"/>
    </location>
</feature>
<keyword evidence="3" id="KW-1185">Reference proteome</keyword>
<sequence>MEATAEERGSGILLVGRSDKELQDENRTMMVSRLQECCAVPDEWKDPVELIVDWMTTFQVVIKDLKDIEGWVWNENGQVLLLLTELCAGGCRMGSAREVAEILREVGGELSPSRIVQTEEEEASQSISWLDNNSLSSSGDDDDQTSEESVDANIRDRKPDGER</sequence>
<protein>
    <submittedName>
        <fullName evidence="2">Uncharacterized protein</fullName>
    </submittedName>
</protein>
<organism evidence="2 3">
    <name type="scientific">Riccia sorocarpa</name>
    <dbReference type="NCBI Taxonomy" id="122646"/>
    <lineage>
        <taxon>Eukaryota</taxon>
        <taxon>Viridiplantae</taxon>
        <taxon>Streptophyta</taxon>
        <taxon>Embryophyta</taxon>
        <taxon>Marchantiophyta</taxon>
        <taxon>Marchantiopsida</taxon>
        <taxon>Marchantiidae</taxon>
        <taxon>Marchantiales</taxon>
        <taxon>Ricciaceae</taxon>
        <taxon>Riccia</taxon>
    </lineage>
</organism>
<feature type="compositionally biased region" description="Acidic residues" evidence="1">
    <location>
        <begin position="139"/>
        <end position="150"/>
    </location>
</feature>
<dbReference type="AlphaFoldDB" id="A0ABD3HLN3"/>
<reference evidence="2 3" key="1">
    <citation type="submission" date="2024-09" db="EMBL/GenBank/DDBJ databases">
        <title>Chromosome-scale assembly of Riccia sorocarpa.</title>
        <authorList>
            <person name="Paukszto L."/>
        </authorList>
    </citation>
    <scope>NUCLEOTIDE SEQUENCE [LARGE SCALE GENOMIC DNA]</scope>
    <source>
        <strain evidence="2">LP-2024</strain>
        <tissue evidence="2">Aerial parts of the thallus</tissue>
    </source>
</reference>
<comment type="caution">
    <text evidence="2">The sequence shown here is derived from an EMBL/GenBank/DDBJ whole genome shotgun (WGS) entry which is preliminary data.</text>
</comment>
<evidence type="ECO:0000313" key="2">
    <source>
        <dbReference type="EMBL" id="KAL3692333.1"/>
    </source>
</evidence>
<dbReference type="EMBL" id="JBJQOH010000003">
    <property type="protein sequence ID" value="KAL3692333.1"/>
    <property type="molecule type" value="Genomic_DNA"/>
</dbReference>
<feature type="region of interest" description="Disordered" evidence="1">
    <location>
        <begin position="113"/>
        <end position="163"/>
    </location>
</feature>